<proteinExistence type="predicted"/>
<accession>A0ABQ7Z0S9</accession>
<sequence length="231" mass="26255">MFIDARLLRFWEARNVKRGGELMWLDLLLVDVNKREIFHDSAPLLWHSVESNYHNNTLAAGSGKKTMQEVLLNRGGMDANENLISQFSSAVSSSLDVFNVANASLLTSIDRNSLKFNNDACTRINSMIIPCCEDLIEPKSDHSHKVIEITNIAWKYLLDENLVNEASCSTPMKRPNDIPSIESTEELRIQASKTYRERFNFQDGKLLKQASGDAKQQHQQQQHLTRASSVY</sequence>
<evidence type="ECO:0000313" key="3">
    <source>
        <dbReference type="Proteomes" id="UP000824890"/>
    </source>
</evidence>
<organism evidence="2 3">
    <name type="scientific">Brassica napus</name>
    <name type="common">Rape</name>
    <dbReference type="NCBI Taxonomy" id="3708"/>
    <lineage>
        <taxon>Eukaryota</taxon>
        <taxon>Viridiplantae</taxon>
        <taxon>Streptophyta</taxon>
        <taxon>Embryophyta</taxon>
        <taxon>Tracheophyta</taxon>
        <taxon>Spermatophyta</taxon>
        <taxon>Magnoliopsida</taxon>
        <taxon>eudicotyledons</taxon>
        <taxon>Gunneridae</taxon>
        <taxon>Pentapetalae</taxon>
        <taxon>rosids</taxon>
        <taxon>malvids</taxon>
        <taxon>Brassicales</taxon>
        <taxon>Brassicaceae</taxon>
        <taxon>Brassiceae</taxon>
        <taxon>Brassica</taxon>
    </lineage>
</organism>
<keyword evidence="3" id="KW-1185">Reference proteome</keyword>
<dbReference type="Proteomes" id="UP000824890">
    <property type="component" value="Unassembled WGS sequence"/>
</dbReference>
<evidence type="ECO:0000313" key="2">
    <source>
        <dbReference type="EMBL" id="KAH0873771.1"/>
    </source>
</evidence>
<comment type="caution">
    <text evidence="2">The sequence shown here is derived from an EMBL/GenBank/DDBJ whole genome shotgun (WGS) entry which is preliminary data.</text>
</comment>
<dbReference type="EMBL" id="JAGKQM010000016">
    <property type="protein sequence ID" value="KAH0873771.1"/>
    <property type="molecule type" value="Genomic_DNA"/>
</dbReference>
<name>A0ABQ7Z0S9_BRANA</name>
<protein>
    <submittedName>
        <fullName evidence="2">Uncharacterized protein</fullName>
    </submittedName>
</protein>
<evidence type="ECO:0000256" key="1">
    <source>
        <dbReference type="SAM" id="MobiDB-lite"/>
    </source>
</evidence>
<reference evidence="2 3" key="1">
    <citation type="submission" date="2021-05" db="EMBL/GenBank/DDBJ databases">
        <title>Genome Assembly of Synthetic Allotetraploid Brassica napus Reveals Homoeologous Exchanges between Subgenomes.</title>
        <authorList>
            <person name="Davis J.T."/>
        </authorList>
    </citation>
    <scope>NUCLEOTIDE SEQUENCE [LARGE SCALE GENOMIC DNA]</scope>
    <source>
        <strain evidence="3">cv. Da-Ae</strain>
        <tissue evidence="2">Seedling</tissue>
    </source>
</reference>
<gene>
    <name evidence="2" type="ORF">HID58_071133</name>
</gene>
<feature type="region of interest" description="Disordered" evidence="1">
    <location>
        <begin position="210"/>
        <end position="231"/>
    </location>
</feature>